<organism evidence="2 3">
    <name type="scientific">Durusdinium trenchii</name>
    <dbReference type="NCBI Taxonomy" id="1381693"/>
    <lineage>
        <taxon>Eukaryota</taxon>
        <taxon>Sar</taxon>
        <taxon>Alveolata</taxon>
        <taxon>Dinophyceae</taxon>
        <taxon>Suessiales</taxon>
        <taxon>Symbiodiniaceae</taxon>
        <taxon>Durusdinium</taxon>
    </lineage>
</organism>
<proteinExistence type="predicted"/>
<evidence type="ECO:0000256" key="1">
    <source>
        <dbReference type="SAM" id="Phobius"/>
    </source>
</evidence>
<feature type="transmembrane region" description="Helical" evidence="1">
    <location>
        <begin position="138"/>
        <end position="155"/>
    </location>
</feature>
<dbReference type="SUPFAM" id="SSF48317">
    <property type="entry name" value="Acid phosphatase/Vanadium-dependent haloperoxidase"/>
    <property type="match status" value="1"/>
</dbReference>
<accession>A0ABP0L701</accession>
<dbReference type="Proteomes" id="UP001642464">
    <property type="component" value="Unassembled WGS sequence"/>
</dbReference>
<evidence type="ECO:0000313" key="3">
    <source>
        <dbReference type="Proteomes" id="UP001642464"/>
    </source>
</evidence>
<dbReference type="InterPro" id="IPR036938">
    <property type="entry name" value="PAP2/HPO_sf"/>
</dbReference>
<reference evidence="2 3" key="1">
    <citation type="submission" date="2024-02" db="EMBL/GenBank/DDBJ databases">
        <authorList>
            <person name="Chen Y."/>
            <person name="Shah S."/>
            <person name="Dougan E. K."/>
            <person name="Thang M."/>
            <person name="Chan C."/>
        </authorList>
    </citation>
    <scope>NUCLEOTIDE SEQUENCE [LARGE SCALE GENOMIC DNA]</scope>
</reference>
<dbReference type="Gene3D" id="1.20.144.10">
    <property type="entry name" value="Phosphatidic acid phosphatase type 2/haloperoxidase"/>
    <property type="match status" value="1"/>
</dbReference>
<evidence type="ECO:0000313" key="2">
    <source>
        <dbReference type="EMBL" id="CAK9034949.1"/>
    </source>
</evidence>
<name>A0ABP0L701_9DINO</name>
<feature type="transmembrane region" description="Helical" evidence="1">
    <location>
        <begin position="42"/>
        <end position="63"/>
    </location>
</feature>
<dbReference type="EMBL" id="CAXAMM010014903">
    <property type="protein sequence ID" value="CAK9034949.1"/>
    <property type="molecule type" value="Genomic_DNA"/>
</dbReference>
<keyword evidence="1" id="KW-0812">Transmembrane</keyword>
<gene>
    <name evidence="2" type="ORF">SCF082_LOCUS21080</name>
</gene>
<keyword evidence="3" id="KW-1185">Reference proteome</keyword>
<sequence length="219" mass="23959">MPCAMAGNPCDPLWYQEGRSCPHGIHVLLPFSTFTLPFHPQPIDWCAAVFCTLPFDWTLLWLLLMLRTPRGLRELSLTALLLLDDVAILVLQAALQEPRPAESCLPSCGLPSGHAVICISLTCWLSCELVARQKGLRRWGGVLLVVAIHVPVTWAKVHLMDHTPLQVFSGAVLGAILGFGHFALLQRCYPHLSSSAWLVDNYGAKASGPDGYRSLSPEG</sequence>
<feature type="transmembrane region" description="Helical" evidence="1">
    <location>
        <begin position="167"/>
        <end position="185"/>
    </location>
</feature>
<protein>
    <submittedName>
        <fullName evidence="2">Dolichyldiphosphatase 1 (Dolichyl pyrophosphate phosphatase 1)</fullName>
    </submittedName>
</protein>
<keyword evidence="1" id="KW-0472">Membrane</keyword>
<comment type="caution">
    <text evidence="2">The sequence shown here is derived from an EMBL/GenBank/DDBJ whole genome shotgun (WGS) entry which is preliminary data.</text>
</comment>
<keyword evidence="1" id="KW-1133">Transmembrane helix</keyword>